<reference evidence="1 2" key="1">
    <citation type="submission" date="2015-04" db="EMBL/GenBank/DDBJ databases">
        <authorList>
            <person name="Syromyatnikov M.Y."/>
            <person name="Popov V.N."/>
        </authorList>
    </citation>
    <scope>NUCLEOTIDE SEQUENCE [LARGE SCALE GENOMIC DNA]</scope>
</reference>
<organism evidence="1 2">
    <name type="scientific">Clunio marinus</name>
    <dbReference type="NCBI Taxonomy" id="568069"/>
    <lineage>
        <taxon>Eukaryota</taxon>
        <taxon>Metazoa</taxon>
        <taxon>Ecdysozoa</taxon>
        <taxon>Arthropoda</taxon>
        <taxon>Hexapoda</taxon>
        <taxon>Insecta</taxon>
        <taxon>Pterygota</taxon>
        <taxon>Neoptera</taxon>
        <taxon>Endopterygota</taxon>
        <taxon>Diptera</taxon>
        <taxon>Nematocera</taxon>
        <taxon>Chironomoidea</taxon>
        <taxon>Chironomidae</taxon>
        <taxon>Clunio</taxon>
    </lineage>
</organism>
<proteinExistence type="predicted"/>
<sequence length="63" mass="7448">MKYANTKERKYSLRVGVAGTQRNKLAMENSEGIKAISLLMRVYFQEDTEERRRKTERNDPEPN</sequence>
<dbReference type="AlphaFoldDB" id="A0A1J1J4L9"/>
<evidence type="ECO:0000313" key="2">
    <source>
        <dbReference type="Proteomes" id="UP000183832"/>
    </source>
</evidence>
<gene>
    <name evidence="1" type="ORF">CLUMA_CG020314</name>
</gene>
<evidence type="ECO:0000313" key="1">
    <source>
        <dbReference type="EMBL" id="CRL07335.1"/>
    </source>
</evidence>
<dbReference type="EMBL" id="CVRI01000070">
    <property type="protein sequence ID" value="CRL07335.1"/>
    <property type="molecule type" value="Genomic_DNA"/>
</dbReference>
<dbReference type="Proteomes" id="UP000183832">
    <property type="component" value="Unassembled WGS sequence"/>
</dbReference>
<accession>A0A1J1J4L9</accession>
<name>A0A1J1J4L9_9DIPT</name>
<protein>
    <submittedName>
        <fullName evidence="1">CLUMA_CG020314, isoform A</fullName>
    </submittedName>
</protein>
<keyword evidence="2" id="KW-1185">Reference proteome</keyword>